<gene>
    <name evidence="2" type="ORF">LCGC14_1900380</name>
</gene>
<dbReference type="AlphaFoldDB" id="A0A0F9FWT8"/>
<accession>A0A0F9FWT8</accession>
<name>A0A0F9FWT8_9ZZZZ</name>
<protein>
    <submittedName>
        <fullName evidence="2">Uncharacterized protein</fullName>
    </submittedName>
</protein>
<evidence type="ECO:0000256" key="1">
    <source>
        <dbReference type="SAM" id="MobiDB-lite"/>
    </source>
</evidence>
<sequence>MEYNPVDRLNSARQGMGIPPGKENRVMIILDRWVKGEITVMQADRELEVAGVKLPKSKEGD</sequence>
<organism evidence="2">
    <name type="scientific">marine sediment metagenome</name>
    <dbReference type="NCBI Taxonomy" id="412755"/>
    <lineage>
        <taxon>unclassified sequences</taxon>
        <taxon>metagenomes</taxon>
        <taxon>ecological metagenomes</taxon>
    </lineage>
</organism>
<evidence type="ECO:0000313" key="2">
    <source>
        <dbReference type="EMBL" id="KKL90869.1"/>
    </source>
</evidence>
<dbReference type="EMBL" id="LAZR01019892">
    <property type="protein sequence ID" value="KKL90869.1"/>
    <property type="molecule type" value="Genomic_DNA"/>
</dbReference>
<feature type="region of interest" description="Disordered" evidence="1">
    <location>
        <begin position="1"/>
        <end position="21"/>
    </location>
</feature>
<comment type="caution">
    <text evidence="2">The sequence shown here is derived from an EMBL/GenBank/DDBJ whole genome shotgun (WGS) entry which is preliminary data.</text>
</comment>
<reference evidence="2" key="1">
    <citation type="journal article" date="2015" name="Nature">
        <title>Complex archaea that bridge the gap between prokaryotes and eukaryotes.</title>
        <authorList>
            <person name="Spang A."/>
            <person name="Saw J.H."/>
            <person name="Jorgensen S.L."/>
            <person name="Zaremba-Niedzwiedzka K."/>
            <person name="Martijn J."/>
            <person name="Lind A.E."/>
            <person name="van Eijk R."/>
            <person name="Schleper C."/>
            <person name="Guy L."/>
            <person name="Ettema T.J."/>
        </authorList>
    </citation>
    <scope>NUCLEOTIDE SEQUENCE</scope>
</reference>
<proteinExistence type="predicted"/>